<gene>
    <name evidence="1" type="ORF">ENQ76_00700</name>
</gene>
<organism evidence="1">
    <name type="scientific">Schlesneria paludicola</name>
    <dbReference type="NCBI Taxonomy" id="360056"/>
    <lineage>
        <taxon>Bacteria</taxon>
        <taxon>Pseudomonadati</taxon>
        <taxon>Planctomycetota</taxon>
        <taxon>Planctomycetia</taxon>
        <taxon>Planctomycetales</taxon>
        <taxon>Planctomycetaceae</taxon>
        <taxon>Schlesneria</taxon>
    </lineage>
</organism>
<protein>
    <submittedName>
        <fullName evidence="1">Uncharacterized protein</fullName>
    </submittedName>
</protein>
<dbReference type="InterPro" id="IPR011006">
    <property type="entry name" value="CheY-like_superfamily"/>
</dbReference>
<dbReference type="SUPFAM" id="SSF52172">
    <property type="entry name" value="CheY-like"/>
    <property type="match status" value="1"/>
</dbReference>
<accession>A0A7C2P1A5</accession>
<dbReference type="AlphaFoldDB" id="A0A7C2P1A5"/>
<dbReference type="EMBL" id="DSOK01000021">
    <property type="protein sequence ID" value="HEN13973.1"/>
    <property type="molecule type" value="Genomic_DNA"/>
</dbReference>
<comment type="caution">
    <text evidence="1">The sequence shown here is derived from an EMBL/GenBank/DDBJ whole genome shotgun (WGS) entry which is preliminary data.</text>
</comment>
<name>A0A7C2P1A5_9PLAN</name>
<proteinExistence type="predicted"/>
<reference evidence="1" key="1">
    <citation type="journal article" date="2020" name="mSystems">
        <title>Genome- and Community-Level Interaction Insights into Carbon Utilization and Element Cycling Functions of Hydrothermarchaeota in Hydrothermal Sediment.</title>
        <authorList>
            <person name="Zhou Z."/>
            <person name="Liu Y."/>
            <person name="Xu W."/>
            <person name="Pan J."/>
            <person name="Luo Z.H."/>
            <person name="Li M."/>
        </authorList>
    </citation>
    <scope>NUCLEOTIDE SEQUENCE [LARGE SCALE GENOMIC DNA]</scope>
    <source>
        <strain evidence="1">SpSt-339</strain>
    </source>
</reference>
<evidence type="ECO:0000313" key="1">
    <source>
        <dbReference type="EMBL" id="HEN13973.1"/>
    </source>
</evidence>
<sequence length="132" mass="15159">MLLVEHRDVIFARLQRDLSRLGIGVYRATYPEDVFRVHSRIPIELTISNSGLPQASLWLTTAKLRIQSPSARVWSYTTNPDRQEREWARLVGIEKMFVYGGDLFELAESLQRAVRECWSMTKTAGDMLSEAS</sequence>